<accession>A0ACC1HBU8</accession>
<evidence type="ECO:0000313" key="1">
    <source>
        <dbReference type="EMBL" id="KAJ1673173.1"/>
    </source>
</evidence>
<dbReference type="Proteomes" id="UP001145114">
    <property type="component" value="Unassembled WGS sequence"/>
</dbReference>
<protein>
    <submittedName>
        <fullName evidence="1">Uncharacterized protein</fullName>
    </submittedName>
</protein>
<sequence length="406" mass="45797">MSNNYWAALFSSPCQGLFCQRLGIEVDYKAIIRQQRQQQSTSPRPDNHPATSHFEVDNVVNRSRVDLFGRIAFIAYGTFVDSGGKRTKAILKFVRRETVRQAEGEAYGVLHWKGVPHVPKLLLSGYADEWDSGVLECLVVANAGQSLRDCFIYDHVDARRDLELLWRVVTVVTRCLWDASQAGVHHRDISIGNICVGAGGTVRVIDWGCARVEPKTLQDYRDDLMGKFPGNPSLASLPGADEVAGEEKRHDPFTGTPYFLSIRVLLRRKYRSVVDDIESLLYVLVYFVTKDMETFRNAPVWENGLPAKKQALLKASAFMNIDKLYTWTGLDDLKEPCLGFLRKLARRLFIDKVEGTSITDQLLNDEKDPRESYNLEHWLIEPPNQATSPNSEGGPRQPQAPATVDN</sequence>
<comment type="caution">
    <text evidence="1">The sequence shown here is derived from an EMBL/GenBank/DDBJ whole genome shotgun (WGS) entry which is preliminary data.</text>
</comment>
<reference evidence="1" key="1">
    <citation type="submission" date="2022-06" db="EMBL/GenBank/DDBJ databases">
        <title>Phylogenomic reconstructions and comparative analyses of Kickxellomycotina fungi.</title>
        <authorList>
            <person name="Reynolds N.K."/>
            <person name="Stajich J.E."/>
            <person name="Barry K."/>
            <person name="Grigoriev I.V."/>
            <person name="Crous P."/>
            <person name="Smith M.E."/>
        </authorList>
    </citation>
    <scope>NUCLEOTIDE SEQUENCE</scope>
    <source>
        <strain evidence="1">RSA 2271</strain>
    </source>
</reference>
<keyword evidence="2" id="KW-1185">Reference proteome</keyword>
<organism evidence="1 2">
    <name type="scientific">Spiromyces aspiralis</name>
    <dbReference type="NCBI Taxonomy" id="68401"/>
    <lineage>
        <taxon>Eukaryota</taxon>
        <taxon>Fungi</taxon>
        <taxon>Fungi incertae sedis</taxon>
        <taxon>Zoopagomycota</taxon>
        <taxon>Kickxellomycotina</taxon>
        <taxon>Kickxellomycetes</taxon>
        <taxon>Kickxellales</taxon>
        <taxon>Kickxellaceae</taxon>
        <taxon>Spiromyces</taxon>
    </lineage>
</organism>
<gene>
    <name evidence="1" type="ORF">EV182_005754</name>
</gene>
<dbReference type="EMBL" id="JAMZIH010007291">
    <property type="protein sequence ID" value="KAJ1673173.1"/>
    <property type="molecule type" value="Genomic_DNA"/>
</dbReference>
<proteinExistence type="predicted"/>
<name>A0ACC1HBU8_9FUNG</name>
<evidence type="ECO:0000313" key="2">
    <source>
        <dbReference type="Proteomes" id="UP001145114"/>
    </source>
</evidence>